<name>A0A1U7IMA8_9CYAN</name>
<dbReference type="Proteomes" id="UP000185860">
    <property type="component" value="Unassembled WGS sequence"/>
</dbReference>
<dbReference type="EMBL" id="MRCE01000008">
    <property type="protein sequence ID" value="OKH38345.1"/>
    <property type="molecule type" value="Genomic_DNA"/>
</dbReference>
<protein>
    <submittedName>
        <fullName evidence="1">Uncharacterized protein</fullName>
    </submittedName>
</protein>
<evidence type="ECO:0000313" key="1">
    <source>
        <dbReference type="EMBL" id="OKH38345.1"/>
    </source>
</evidence>
<dbReference type="STRING" id="454136.NIES2119_09925"/>
<proteinExistence type="predicted"/>
<evidence type="ECO:0000313" key="2">
    <source>
        <dbReference type="Proteomes" id="UP000185860"/>
    </source>
</evidence>
<comment type="caution">
    <text evidence="1">The sequence shown here is derived from an EMBL/GenBank/DDBJ whole genome shotgun (WGS) entry which is preliminary data.</text>
</comment>
<dbReference type="AlphaFoldDB" id="A0A1U7IMA8"/>
<organism evidence="1 2">
    <name type="scientific">[Phormidium ambiguum] IAM M-71</name>
    <dbReference type="NCBI Taxonomy" id="454136"/>
    <lineage>
        <taxon>Bacteria</taxon>
        <taxon>Bacillati</taxon>
        <taxon>Cyanobacteriota</taxon>
        <taxon>Cyanophyceae</taxon>
        <taxon>Oscillatoriophycideae</taxon>
        <taxon>Aerosakkonematales</taxon>
        <taxon>Aerosakkonemataceae</taxon>
        <taxon>Floridanema</taxon>
    </lineage>
</organism>
<gene>
    <name evidence="1" type="ORF">NIES2119_09925</name>
</gene>
<dbReference type="RefSeq" id="WP_073593312.1">
    <property type="nucleotide sequence ID" value="NZ_MRCE01000008.1"/>
</dbReference>
<reference evidence="1 2" key="1">
    <citation type="submission" date="2016-11" db="EMBL/GenBank/DDBJ databases">
        <title>Draft Genome Sequences of Nine Cyanobacterial Strains from Diverse Habitats.</title>
        <authorList>
            <person name="Zhu T."/>
            <person name="Hou S."/>
            <person name="Lu X."/>
            <person name="Hess W.R."/>
        </authorList>
    </citation>
    <scope>NUCLEOTIDE SEQUENCE [LARGE SCALE GENOMIC DNA]</scope>
    <source>
        <strain evidence="1 2">IAM M-71</strain>
    </source>
</reference>
<sequence length="107" mass="11244">MAGFIDAADFRTALATVAPGITVSAVQYPDGTDVLPVVVAFLRTLEEQQVAQNAVAPTGEDVAAISVGYGAEETVDIAGTPTRVRRATRTVSCYEKYSVSDVYSITV</sequence>
<accession>A0A1U7IMA8</accession>